<accession>A0ABT4QH68</accession>
<dbReference type="EMBL" id="JAQAGZ010000022">
    <property type="protein sequence ID" value="MCZ8516194.1"/>
    <property type="molecule type" value="Genomic_DNA"/>
</dbReference>
<dbReference type="Pfam" id="PF13376">
    <property type="entry name" value="OmdA"/>
    <property type="match status" value="1"/>
</dbReference>
<evidence type="ECO:0000313" key="2">
    <source>
        <dbReference type="Proteomes" id="UP001527882"/>
    </source>
</evidence>
<organism evidence="1 2">
    <name type="scientific">Paenibacillus gyeongsangnamensis</name>
    <dbReference type="NCBI Taxonomy" id="3388067"/>
    <lineage>
        <taxon>Bacteria</taxon>
        <taxon>Bacillati</taxon>
        <taxon>Bacillota</taxon>
        <taxon>Bacilli</taxon>
        <taxon>Bacillales</taxon>
        <taxon>Paenibacillaceae</taxon>
        <taxon>Paenibacillus</taxon>
    </lineage>
</organism>
<sequence>MQAGKPVFFASPSEFRAWLDEHSDGLQEVWVGYYKKGSGKPSITWPESVDEALCCGWIDGLRKGIDEESYMIRFTPRKPRSIWSAVNIERVKELTAAGRMQPAGIAAYEKRAEDKSGIYAYEQKEAVQLNESDEAQLRTNEKAWAFYQSQPAGYRKLVAYWIASAKKEETKRKRLEELIRDSAEGRTVKRFTRPAGSAGE</sequence>
<reference evidence="1 2" key="1">
    <citation type="submission" date="2022-12" db="EMBL/GenBank/DDBJ databases">
        <title>Draft genome sequence of Paenibacillus sp. dW9.</title>
        <authorList>
            <person name="Choi E.-W."/>
            <person name="Kim D.-U."/>
        </authorList>
    </citation>
    <scope>NUCLEOTIDE SEQUENCE [LARGE SCALE GENOMIC DNA]</scope>
    <source>
        <strain evidence="2">dW9</strain>
    </source>
</reference>
<gene>
    <name evidence="1" type="ORF">O9H85_28135</name>
</gene>
<dbReference type="Proteomes" id="UP001527882">
    <property type="component" value="Unassembled WGS sequence"/>
</dbReference>
<evidence type="ECO:0000313" key="1">
    <source>
        <dbReference type="EMBL" id="MCZ8516194.1"/>
    </source>
</evidence>
<name>A0ABT4QH68_9BACL</name>
<protein>
    <submittedName>
        <fullName evidence="1">YdeI/OmpD-associated family protein</fullName>
    </submittedName>
</protein>
<dbReference type="RefSeq" id="WP_269884727.1">
    <property type="nucleotide sequence ID" value="NZ_JAQAGZ010000022.1"/>
</dbReference>
<comment type="caution">
    <text evidence="1">The sequence shown here is derived from an EMBL/GenBank/DDBJ whole genome shotgun (WGS) entry which is preliminary data.</text>
</comment>
<keyword evidence="2" id="KW-1185">Reference proteome</keyword>
<proteinExistence type="predicted"/>